<protein>
    <submittedName>
        <fullName evidence="1">Uncharacterized protein</fullName>
    </submittedName>
</protein>
<dbReference type="Proteomes" id="UP000037551">
    <property type="component" value="Unassembled WGS sequence"/>
</dbReference>
<evidence type="ECO:0000313" key="2">
    <source>
        <dbReference type="Proteomes" id="UP000037551"/>
    </source>
</evidence>
<accession>A0A0J8G276</accession>
<name>A0A0J8G276_9PSED</name>
<dbReference type="EMBL" id="LFMW01000009">
    <property type="protein sequence ID" value="KMT54793.1"/>
    <property type="molecule type" value="Genomic_DNA"/>
</dbReference>
<proteinExistence type="predicted"/>
<dbReference type="PATRIC" id="fig|1674920.3.peg.925"/>
<dbReference type="AlphaFoldDB" id="A0A0J8G276"/>
<dbReference type="RefSeq" id="WP_048725466.1">
    <property type="nucleotide sequence ID" value="NZ_LFMW01000009.1"/>
</dbReference>
<dbReference type="OrthoDB" id="6879526at2"/>
<comment type="caution">
    <text evidence="1">The sequence shown here is derived from an EMBL/GenBank/DDBJ whole genome shotgun (WGS) entry which is preliminary data.</text>
</comment>
<evidence type="ECO:0000313" key="1">
    <source>
        <dbReference type="EMBL" id="KMT54793.1"/>
    </source>
</evidence>
<keyword evidence="2" id="KW-1185">Reference proteome</keyword>
<reference evidence="1 2" key="1">
    <citation type="submission" date="2015-06" db="EMBL/GenBank/DDBJ databases">
        <title>Draft genome sequence of an Antarctic Pseudomonas sp. strain KG01 with full potential for biotechnological applications.</title>
        <authorList>
            <person name="Pavlov M.S."/>
            <person name="Lira F."/>
            <person name="Martinez J.L."/>
            <person name="Marshall S.H."/>
        </authorList>
    </citation>
    <scope>NUCLEOTIDE SEQUENCE [LARGE SCALE GENOMIC DNA]</scope>
    <source>
        <strain evidence="1 2">KG01</strain>
    </source>
</reference>
<gene>
    <name evidence="1" type="ORF">ACR52_15055</name>
</gene>
<organism evidence="1 2">
    <name type="scientific">Pseudomonas fildesensis</name>
    <dbReference type="NCBI Taxonomy" id="1674920"/>
    <lineage>
        <taxon>Bacteria</taxon>
        <taxon>Pseudomonadati</taxon>
        <taxon>Pseudomonadota</taxon>
        <taxon>Gammaproteobacteria</taxon>
        <taxon>Pseudomonadales</taxon>
        <taxon>Pseudomonadaceae</taxon>
        <taxon>Pseudomonas</taxon>
    </lineage>
</organism>
<sequence length="191" mass="22539">MQKTESETLGVEEYEAFELMARELHAHFLSSRKNFAVRVPLDLVSYLFTGILRKSRLPKIQLECAIADLEFAVEARTFRRYISGHTRMPWRTFQRLVLWALGQRWISTWMCRDLMSKAHLCEVAQISARELLNERKRLLSATEIHREEMVKRFYENLSLRDLEREAEAIISIRRQDEARELARALGLDIAD</sequence>